<organism evidence="1 2">
    <name type="scientific">Octopus vulgaris</name>
    <name type="common">Common octopus</name>
    <dbReference type="NCBI Taxonomy" id="6645"/>
    <lineage>
        <taxon>Eukaryota</taxon>
        <taxon>Metazoa</taxon>
        <taxon>Spiralia</taxon>
        <taxon>Lophotrochozoa</taxon>
        <taxon>Mollusca</taxon>
        <taxon>Cephalopoda</taxon>
        <taxon>Coleoidea</taxon>
        <taxon>Octopodiformes</taxon>
        <taxon>Octopoda</taxon>
        <taxon>Incirrata</taxon>
        <taxon>Octopodidae</taxon>
        <taxon>Octopus</taxon>
    </lineage>
</organism>
<sequence>MVRLQSNVHRKALAHGYWKPSSSRWASKSLNYDLVEDYATHRETVAGAMSVICPFCKALRLGIHSATIDHHVFYDKSSP</sequence>
<proteinExistence type="predicted"/>
<accession>A0AA36ALT5</accession>
<keyword evidence="2" id="KW-1185">Reference proteome</keyword>
<evidence type="ECO:0000313" key="2">
    <source>
        <dbReference type="Proteomes" id="UP001162480"/>
    </source>
</evidence>
<gene>
    <name evidence="1" type="ORF">OCTVUL_1B004666</name>
</gene>
<dbReference type="AlphaFoldDB" id="A0AA36ALT5"/>
<protein>
    <submittedName>
        <fullName evidence="1">Uncharacterized protein</fullName>
    </submittedName>
</protein>
<dbReference type="Proteomes" id="UP001162480">
    <property type="component" value="Chromosome 2"/>
</dbReference>
<reference evidence="1" key="1">
    <citation type="submission" date="2023-08" db="EMBL/GenBank/DDBJ databases">
        <authorList>
            <person name="Alioto T."/>
            <person name="Alioto T."/>
            <person name="Gomez Garrido J."/>
        </authorList>
    </citation>
    <scope>NUCLEOTIDE SEQUENCE</scope>
</reference>
<evidence type="ECO:0000313" key="1">
    <source>
        <dbReference type="EMBL" id="CAI9717357.1"/>
    </source>
</evidence>
<dbReference type="EMBL" id="OX597815">
    <property type="protein sequence ID" value="CAI9717357.1"/>
    <property type="molecule type" value="Genomic_DNA"/>
</dbReference>
<name>A0AA36ALT5_OCTVU</name>